<dbReference type="AlphaFoldDB" id="A0AAJ0B221"/>
<dbReference type="EMBL" id="MU839859">
    <property type="protein sequence ID" value="KAK1749389.1"/>
    <property type="molecule type" value="Genomic_DNA"/>
</dbReference>
<dbReference type="Proteomes" id="UP001239445">
    <property type="component" value="Unassembled WGS sequence"/>
</dbReference>
<dbReference type="GO" id="GO:0070006">
    <property type="term" value="F:metalloaminopeptidase activity"/>
    <property type="evidence" value="ECO:0007669"/>
    <property type="project" value="TreeGrafter"/>
</dbReference>
<keyword evidence="5 11" id="KW-0378">Hydrolase</keyword>
<feature type="site" description="Transition state stabilizer" evidence="10">
    <location>
        <position position="410"/>
    </location>
</feature>
<comment type="similarity">
    <text evidence="1 11">Belongs to the peptidase M1 family.</text>
</comment>
<evidence type="ECO:0000259" key="14">
    <source>
        <dbReference type="Pfam" id="PF11838"/>
    </source>
</evidence>
<dbReference type="InterPro" id="IPR050344">
    <property type="entry name" value="Peptidase_M1_aminopeptidases"/>
</dbReference>
<dbReference type="GO" id="GO:0005737">
    <property type="term" value="C:cytoplasm"/>
    <property type="evidence" value="ECO:0007669"/>
    <property type="project" value="TreeGrafter"/>
</dbReference>
<proteinExistence type="inferred from homology"/>
<dbReference type="GO" id="GO:0006508">
    <property type="term" value="P:proteolysis"/>
    <property type="evidence" value="ECO:0007669"/>
    <property type="project" value="UniProtKB-KW"/>
</dbReference>
<evidence type="ECO:0000313" key="16">
    <source>
        <dbReference type="EMBL" id="KAK1749389.1"/>
    </source>
</evidence>
<dbReference type="FunFam" id="1.10.390.10:FF:000006">
    <property type="entry name" value="Puromycin-sensitive aminopeptidase"/>
    <property type="match status" value="1"/>
</dbReference>
<feature type="binding site" evidence="9">
    <location>
        <position position="316"/>
    </location>
    <ligand>
        <name>Zn(2+)</name>
        <dbReference type="ChEBI" id="CHEBI:29105"/>
        <note>catalytic</note>
    </ligand>
</feature>
<dbReference type="InterPro" id="IPR045357">
    <property type="entry name" value="Aminopeptidase_N-like_N"/>
</dbReference>
<evidence type="ECO:0000256" key="7">
    <source>
        <dbReference type="ARBA" id="ARBA00023049"/>
    </source>
</evidence>
<evidence type="ECO:0000256" key="1">
    <source>
        <dbReference type="ARBA" id="ARBA00010136"/>
    </source>
</evidence>
<dbReference type="Gene3D" id="2.60.40.1730">
    <property type="entry name" value="tricorn interacting facor f3 domain"/>
    <property type="match status" value="1"/>
</dbReference>
<feature type="domain" description="Peptidase M1 membrane alanine aminopeptidase" evidence="13">
    <location>
        <begin position="248"/>
        <end position="469"/>
    </location>
</feature>
<dbReference type="GO" id="GO:0042277">
    <property type="term" value="F:peptide binding"/>
    <property type="evidence" value="ECO:0007669"/>
    <property type="project" value="TreeGrafter"/>
</dbReference>
<name>A0AAJ0B221_9PEZI</name>
<keyword evidence="17" id="KW-1185">Reference proteome</keyword>
<dbReference type="InterPro" id="IPR014782">
    <property type="entry name" value="Peptidase_M1_dom"/>
</dbReference>
<dbReference type="InterPro" id="IPR027268">
    <property type="entry name" value="Peptidase_M4/M1_CTD_sf"/>
</dbReference>
<dbReference type="GO" id="GO:0016020">
    <property type="term" value="C:membrane"/>
    <property type="evidence" value="ECO:0007669"/>
    <property type="project" value="TreeGrafter"/>
</dbReference>
<evidence type="ECO:0000256" key="2">
    <source>
        <dbReference type="ARBA" id="ARBA00022438"/>
    </source>
</evidence>
<dbReference type="PANTHER" id="PTHR11533">
    <property type="entry name" value="PROTEASE M1 ZINC METALLOPROTEASE"/>
    <property type="match status" value="1"/>
</dbReference>
<dbReference type="Gene3D" id="1.25.50.20">
    <property type="match status" value="1"/>
</dbReference>
<evidence type="ECO:0000259" key="13">
    <source>
        <dbReference type="Pfam" id="PF01433"/>
    </source>
</evidence>
<evidence type="ECO:0000256" key="3">
    <source>
        <dbReference type="ARBA" id="ARBA00022670"/>
    </source>
</evidence>
<keyword evidence="3 11" id="KW-0645">Protease</keyword>
<keyword evidence="7 11" id="KW-0482">Metalloprotease</keyword>
<dbReference type="PRINTS" id="PR00756">
    <property type="entry name" value="ALADIPTASE"/>
</dbReference>
<evidence type="ECO:0000256" key="8">
    <source>
        <dbReference type="PIRSR" id="PIRSR634016-1"/>
    </source>
</evidence>
<protein>
    <recommendedName>
        <fullName evidence="11">Aminopeptidase</fullName>
        <ecNumber evidence="11">3.4.11.-</ecNumber>
    </recommendedName>
</protein>
<dbReference type="GO" id="GO:0043171">
    <property type="term" value="P:peptide catabolic process"/>
    <property type="evidence" value="ECO:0007669"/>
    <property type="project" value="TreeGrafter"/>
</dbReference>
<dbReference type="Pfam" id="PF17900">
    <property type="entry name" value="Peptidase_M1_N"/>
    <property type="match status" value="1"/>
</dbReference>
<evidence type="ECO:0000256" key="9">
    <source>
        <dbReference type="PIRSR" id="PIRSR634016-3"/>
    </source>
</evidence>
<dbReference type="InterPro" id="IPR034016">
    <property type="entry name" value="M1_APN-typ"/>
</dbReference>
<dbReference type="CDD" id="cd09601">
    <property type="entry name" value="M1_APN-Q_like"/>
    <property type="match status" value="1"/>
</dbReference>
<keyword evidence="2 11" id="KW-0031">Aminopeptidase</keyword>
<comment type="caution">
    <text evidence="16">The sequence shown here is derived from an EMBL/GenBank/DDBJ whole genome shotgun (WGS) entry which is preliminary data.</text>
</comment>
<dbReference type="Gene3D" id="2.60.40.1910">
    <property type="match status" value="1"/>
</dbReference>
<dbReference type="Gene3D" id="1.10.390.10">
    <property type="entry name" value="Neutral Protease Domain 2"/>
    <property type="match status" value="1"/>
</dbReference>
<dbReference type="Pfam" id="PF11838">
    <property type="entry name" value="ERAP1_C"/>
    <property type="match status" value="1"/>
</dbReference>
<keyword evidence="4 9" id="KW-0479">Metal-binding</keyword>
<comment type="cofactor">
    <cofactor evidence="9 11">
        <name>Zn(2+)</name>
        <dbReference type="ChEBI" id="CHEBI:29105"/>
    </cofactor>
    <text evidence="9 11">Binds 1 zinc ion per subunit.</text>
</comment>
<feature type="active site" description="Proton acceptor" evidence="8">
    <location>
        <position position="317"/>
    </location>
</feature>
<sequence>MARLPKVVKPTHYDLDLNLDLEGLVFRGSVVIHLDVLADPVASIVLHAKDLEITSTKIEHPSGETAEITTSAIEANADQQTISIHLPPSLVLAAGSNALLHLSFHGTIKPHGRTPGFQWTGYKTADGQEKWAVSTECEPIGARCIFPCLDEPEYKATISSSITINDVDLTVVSNMDVASSQINPSPPNSEGRGSKTVRFNTTPRTSTYLICFVVGDFDFIESTQLRFPVRVYGVKGSTTKLQHGTHMLKVAVDALDRYEKLFGLPYPLPKLDLVALPDAGALENWGCIVFGERFILLDAETTAAKSWQMATETLCHEIAHQWFGNLVTMAWWDDLWLNEAFAEWAGFYVVDKMFPEWQYWLHFVAGDPDPEAMAFYQGALDLDSTRASHPIYNPDASPDRMGELFDNITYMKGASLLRMLCHHLGSDGFITGVKAYLQRHAYANATTSDLWEALTASTGEDVKELMHSWTKHIGHPILSVSEDEASGTITVEQHRYLQSVAVTPEEDENLFHVPLNMKTLSGGDQESKLASSPLLLTDRQQALSIPSRALSFYKLNAGQIGLYRVSYPPSRLQKFSDQLAIPNLLSAEDRVGLISDTHALISSALPTPLSTADLLSLLLSFHDAHEQNFLVWRQIFYTFAKLKQAFLFSSPQAETALQNLHRHLVLPLCRDRVWEISASDAVEVQNAKALFFSQAASYPPLSDITTELFDRFIAGDNKAFHPNIRKYVFQAVAQTKDTDRFDTLLILARTTPDPELRTDAFVSLGYSSDPQLIQQALALITAPGEPFNPLEKWFLLNALQTHKAGAEAAWAWLTGNWEEKLQGKAGAVTLQRYTASCTGSLSTREQLEDVKRFAGEEFDKFKKAFGQAIEGIEARMAWVERDGKGVEAWLEEHGFSSG</sequence>
<evidence type="ECO:0000256" key="10">
    <source>
        <dbReference type="PIRSR" id="PIRSR634016-4"/>
    </source>
</evidence>
<dbReference type="GO" id="GO:0008270">
    <property type="term" value="F:zinc ion binding"/>
    <property type="evidence" value="ECO:0007669"/>
    <property type="project" value="UniProtKB-UniRule"/>
</dbReference>
<dbReference type="Pfam" id="PF01433">
    <property type="entry name" value="Peptidase_M1"/>
    <property type="match status" value="1"/>
</dbReference>
<keyword evidence="6 9" id="KW-0862">Zinc</keyword>
<dbReference type="InterPro" id="IPR042097">
    <property type="entry name" value="Aminopeptidase_N-like_N_sf"/>
</dbReference>
<feature type="domain" description="Aminopeptidase N-like N-terminal" evidence="15">
    <location>
        <begin position="9"/>
        <end position="209"/>
    </location>
</feature>
<organism evidence="16 17">
    <name type="scientific">Echria macrotheca</name>
    <dbReference type="NCBI Taxonomy" id="438768"/>
    <lineage>
        <taxon>Eukaryota</taxon>
        <taxon>Fungi</taxon>
        <taxon>Dikarya</taxon>
        <taxon>Ascomycota</taxon>
        <taxon>Pezizomycotina</taxon>
        <taxon>Sordariomycetes</taxon>
        <taxon>Sordariomycetidae</taxon>
        <taxon>Sordariales</taxon>
        <taxon>Schizotheciaceae</taxon>
        <taxon>Echria</taxon>
    </lineage>
</organism>
<evidence type="ECO:0000256" key="6">
    <source>
        <dbReference type="ARBA" id="ARBA00022833"/>
    </source>
</evidence>
<feature type="domain" description="ERAP1-like C-terminal" evidence="14">
    <location>
        <begin position="552"/>
        <end position="873"/>
    </location>
</feature>
<feature type="binding site" evidence="9">
    <location>
        <position position="339"/>
    </location>
    <ligand>
        <name>Zn(2+)</name>
        <dbReference type="ChEBI" id="CHEBI:29105"/>
        <note>catalytic</note>
    </ligand>
</feature>
<evidence type="ECO:0000313" key="17">
    <source>
        <dbReference type="Proteomes" id="UP001239445"/>
    </source>
</evidence>
<dbReference type="InterPro" id="IPR024571">
    <property type="entry name" value="ERAP1-like_C_dom"/>
</dbReference>
<feature type="binding site" evidence="9">
    <location>
        <position position="320"/>
    </location>
    <ligand>
        <name>Zn(2+)</name>
        <dbReference type="ChEBI" id="CHEBI:29105"/>
        <note>catalytic</note>
    </ligand>
</feature>
<gene>
    <name evidence="16" type="ORF">QBC47DRAFT_311975</name>
</gene>
<evidence type="ECO:0000256" key="11">
    <source>
        <dbReference type="RuleBase" id="RU364040"/>
    </source>
</evidence>
<evidence type="ECO:0000256" key="4">
    <source>
        <dbReference type="ARBA" id="ARBA00022723"/>
    </source>
</evidence>
<dbReference type="InterPro" id="IPR001930">
    <property type="entry name" value="Peptidase_M1"/>
</dbReference>
<reference evidence="16" key="1">
    <citation type="submission" date="2023-06" db="EMBL/GenBank/DDBJ databases">
        <title>Genome-scale phylogeny and comparative genomics of the fungal order Sordariales.</title>
        <authorList>
            <consortium name="Lawrence Berkeley National Laboratory"/>
            <person name="Hensen N."/>
            <person name="Bonometti L."/>
            <person name="Westerberg I."/>
            <person name="Brannstrom I.O."/>
            <person name="Guillou S."/>
            <person name="Cros-Aarteil S."/>
            <person name="Calhoun S."/>
            <person name="Haridas S."/>
            <person name="Kuo A."/>
            <person name="Mondo S."/>
            <person name="Pangilinan J."/>
            <person name="Riley R."/>
            <person name="Labutti K."/>
            <person name="Andreopoulos B."/>
            <person name="Lipzen A."/>
            <person name="Chen C."/>
            <person name="Yanf M."/>
            <person name="Daum C."/>
            <person name="Ng V."/>
            <person name="Clum A."/>
            <person name="Steindorff A."/>
            <person name="Ohm R."/>
            <person name="Martin F."/>
            <person name="Silar P."/>
            <person name="Natvig D."/>
            <person name="Lalanne C."/>
            <person name="Gautier V."/>
            <person name="Ament-Velasquez S.L."/>
            <person name="Kruys A."/>
            <person name="Hutchinson M.I."/>
            <person name="Powell A.J."/>
            <person name="Barry K."/>
            <person name="Miller A.N."/>
            <person name="Grigoriev I.V."/>
            <person name="Debuchy R."/>
            <person name="Gladieux P."/>
            <person name="Thoren M.H."/>
            <person name="Johannesson H."/>
        </authorList>
    </citation>
    <scope>NUCLEOTIDE SEQUENCE</scope>
    <source>
        <strain evidence="16">PSN4</strain>
    </source>
</reference>
<dbReference type="SUPFAM" id="SSF63737">
    <property type="entry name" value="Leukotriene A4 hydrolase N-terminal domain"/>
    <property type="match status" value="1"/>
</dbReference>
<evidence type="ECO:0000256" key="5">
    <source>
        <dbReference type="ARBA" id="ARBA00022801"/>
    </source>
</evidence>
<accession>A0AAJ0B221</accession>
<dbReference type="EC" id="3.4.11.-" evidence="11"/>
<evidence type="ECO:0000256" key="12">
    <source>
        <dbReference type="SAM" id="MobiDB-lite"/>
    </source>
</evidence>
<evidence type="ECO:0000259" key="15">
    <source>
        <dbReference type="Pfam" id="PF17900"/>
    </source>
</evidence>
<dbReference type="SUPFAM" id="SSF55486">
    <property type="entry name" value="Metalloproteases ('zincins'), catalytic domain"/>
    <property type="match status" value="1"/>
</dbReference>
<dbReference type="PANTHER" id="PTHR11533:SF174">
    <property type="entry name" value="PUROMYCIN-SENSITIVE AMINOPEPTIDASE-RELATED"/>
    <property type="match status" value="1"/>
</dbReference>
<feature type="region of interest" description="Disordered" evidence="12">
    <location>
        <begin position="178"/>
        <end position="198"/>
    </location>
</feature>